<evidence type="ECO:0000256" key="3">
    <source>
        <dbReference type="ARBA" id="ARBA00011838"/>
    </source>
</evidence>
<dbReference type="InterPro" id="IPR008991">
    <property type="entry name" value="Translation_prot_SH3-like_sf"/>
</dbReference>
<dbReference type="AlphaFoldDB" id="A0A2T5G9I9"/>
<dbReference type="NCBIfam" id="TIGR01079">
    <property type="entry name" value="rplX_bact"/>
    <property type="match status" value="1"/>
</dbReference>
<dbReference type="GO" id="GO:0005840">
    <property type="term" value="C:ribosome"/>
    <property type="evidence" value="ECO:0007669"/>
    <property type="project" value="UniProtKB-KW"/>
</dbReference>
<dbReference type="PROSITE" id="PS01108">
    <property type="entry name" value="RIBOSOMAL_L24"/>
    <property type="match status" value="1"/>
</dbReference>
<accession>A0A2T5G9I9</accession>
<sequence>MPKMHVKKGDKVMVISGKDKGKIGTVLAAYPKKSRVLVEGVNIVKKHQKPSPQYPQGGIIEKEAPIHVSKVMPIDPKTGKPTRVGYQILPDGRKVRIAKRSGEPLDR</sequence>
<feature type="domain" description="KOW" evidence="12">
    <location>
        <begin position="5"/>
        <end position="32"/>
    </location>
</feature>
<evidence type="ECO:0000256" key="2">
    <source>
        <dbReference type="ARBA" id="ARBA00010618"/>
    </source>
</evidence>
<evidence type="ECO:0000256" key="6">
    <source>
        <dbReference type="ARBA" id="ARBA00022980"/>
    </source>
</evidence>
<comment type="function">
    <text evidence="1 10">One of two assembly initiator proteins, it binds directly to the 5'-end of the 23S rRNA, where it nucleates assembly of the 50S subunit.</text>
</comment>
<evidence type="ECO:0000256" key="7">
    <source>
        <dbReference type="ARBA" id="ARBA00023274"/>
    </source>
</evidence>
<evidence type="ECO:0000313" key="13">
    <source>
        <dbReference type="EMBL" id="PTQ52846.1"/>
    </source>
</evidence>
<dbReference type="GO" id="GO:0006412">
    <property type="term" value="P:translation"/>
    <property type="evidence" value="ECO:0007669"/>
    <property type="project" value="UniProtKB-UniRule"/>
</dbReference>
<reference evidence="13 14" key="1">
    <citation type="submission" date="2017-08" db="EMBL/GenBank/DDBJ databases">
        <title>Burning lignite coal seam in the remote Altai Mountains harbors a hydrogen-driven thermophilic microbial community.</title>
        <authorList>
            <person name="Kadnikov V.V."/>
            <person name="Mardanov A.V."/>
            <person name="Ivasenko D."/>
            <person name="Beletsky A.V."/>
            <person name="Karnachuk O.V."/>
            <person name="Ravin N.V."/>
        </authorList>
    </citation>
    <scope>NUCLEOTIDE SEQUENCE [LARGE SCALE GENOMIC DNA]</scope>
    <source>
        <strain evidence="13">AL33</strain>
    </source>
</reference>
<organism evidence="13 14">
    <name type="scientific">Hydrogenibacillus schlegelii</name>
    <name type="common">Bacillus schlegelii</name>
    <dbReference type="NCBI Taxonomy" id="1484"/>
    <lineage>
        <taxon>Bacteria</taxon>
        <taxon>Bacillati</taxon>
        <taxon>Bacillota</taxon>
        <taxon>Bacilli</taxon>
        <taxon>Bacillales</taxon>
        <taxon>Bacillales Family X. Incertae Sedis</taxon>
        <taxon>Hydrogenibacillus</taxon>
    </lineage>
</organism>
<dbReference type="CDD" id="cd06089">
    <property type="entry name" value="KOW_RPL26"/>
    <property type="match status" value="1"/>
</dbReference>
<evidence type="ECO:0000259" key="12">
    <source>
        <dbReference type="SMART" id="SM00739"/>
    </source>
</evidence>
<evidence type="ECO:0000256" key="9">
    <source>
        <dbReference type="ARBA" id="ARBA00058688"/>
    </source>
</evidence>
<keyword evidence="5 10" id="KW-0694">RNA-binding</keyword>
<dbReference type="FunFam" id="2.30.30.30:FF:000004">
    <property type="entry name" value="50S ribosomal protein L24"/>
    <property type="match status" value="1"/>
</dbReference>
<dbReference type="PANTHER" id="PTHR12903">
    <property type="entry name" value="MITOCHONDRIAL RIBOSOMAL PROTEIN L24"/>
    <property type="match status" value="1"/>
</dbReference>
<evidence type="ECO:0000256" key="4">
    <source>
        <dbReference type="ARBA" id="ARBA00022730"/>
    </source>
</evidence>
<keyword evidence="7 10" id="KW-0687">Ribonucleoprotein</keyword>
<dbReference type="SUPFAM" id="SSF50104">
    <property type="entry name" value="Translation proteins SH3-like domain"/>
    <property type="match status" value="1"/>
</dbReference>
<keyword evidence="6 10" id="KW-0689">Ribosomal protein</keyword>
<comment type="similarity">
    <text evidence="2 10 11">Belongs to the universal ribosomal protein uL24 family.</text>
</comment>
<proteinExistence type="inferred from homology"/>
<dbReference type="InterPro" id="IPR041988">
    <property type="entry name" value="Ribosomal_uL24_KOW"/>
</dbReference>
<name>A0A2T5G9I9_HYDSH</name>
<dbReference type="InterPro" id="IPR003256">
    <property type="entry name" value="Ribosomal_uL24"/>
</dbReference>
<dbReference type="Pfam" id="PF17136">
    <property type="entry name" value="ribosomal_L24"/>
    <property type="match status" value="1"/>
</dbReference>
<comment type="subunit">
    <text evidence="3 10">Part of the 50S ribosomal subunit.</text>
</comment>
<gene>
    <name evidence="10" type="primary">rplX</name>
    <name evidence="13" type="ORF">HSCHL_2625</name>
</gene>
<dbReference type="GO" id="GO:0019843">
    <property type="term" value="F:rRNA binding"/>
    <property type="evidence" value="ECO:0007669"/>
    <property type="project" value="UniProtKB-UniRule"/>
</dbReference>
<keyword evidence="4 10" id="KW-0699">rRNA-binding</keyword>
<comment type="function">
    <text evidence="9 10">One of the proteins that surrounds the polypeptide exit tunnel on the outside of the subunit.</text>
</comment>
<dbReference type="SMART" id="SM00739">
    <property type="entry name" value="KOW"/>
    <property type="match status" value="1"/>
</dbReference>
<evidence type="ECO:0000256" key="8">
    <source>
        <dbReference type="ARBA" id="ARBA00035206"/>
    </source>
</evidence>
<evidence type="ECO:0000256" key="5">
    <source>
        <dbReference type="ARBA" id="ARBA00022884"/>
    </source>
</evidence>
<dbReference type="Gene3D" id="2.30.30.30">
    <property type="match status" value="1"/>
</dbReference>
<comment type="caution">
    <text evidence="13">The sequence shown here is derived from an EMBL/GenBank/DDBJ whole genome shotgun (WGS) entry which is preliminary data.</text>
</comment>
<dbReference type="InterPro" id="IPR005825">
    <property type="entry name" value="Ribosomal_uL24_CS"/>
</dbReference>
<protein>
    <recommendedName>
        <fullName evidence="8 10">Large ribosomal subunit protein uL24</fullName>
    </recommendedName>
</protein>
<dbReference type="HAMAP" id="MF_01326_B">
    <property type="entry name" value="Ribosomal_uL24_B"/>
    <property type="match status" value="1"/>
</dbReference>
<dbReference type="GO" id="GO:0003735">
    <property type="term" value="F:structural constituent of ribosome"/>
    <property type="evidence" value="ECO:0007669"/>
    <property type="project" value="InterPro"/>
</dbReference>
<dbReference type="InterPro" id="IPR057264">
    <property type="entry name" value="Ribosomal_uL24_C"/>
</dbReference>
<dbReference type="Proteomes" id="UP000244180">
    <property type="component" value="Unassembled WGS sequence"/>
</dbReference>
<evidence type="ECO:0000256" key="11">
    <source>
        <dbReference type="RuleBase" id="RU003477"/>
    </source>
</evidence>
<dbReference type="Pfam" id="PF00467">
    <property type="entry name" value="KOW"/>
    <property type="match status" value="1"/>
</dbReference>
<dbReference type="InterPro" id="IPR014722">
    <property type="entry name" value="Rib_uL2_dom2"/>
</dbReference>
<dbReference type="InterPro" id="IPR005824">
    <property type="entry name" value="KOW"/>
</dbReference>
<dbReference type="EMBL" id="PEBV01000021">
    <property type="protein sequence ID" value="PTQ52846.1"/>
    <property type="molecule type" value="Genomic_DNA"/>
</dbReference>
<dbReference type="GO" id="GO:1990904">
    <property type="term" value="C:ribonucleoprotein complex"/>
    <property type="evidence" value="ECO:0007669"/>
    <property type="project" value="UniProtKB-KW"/>
</dbReference>
<evidence type="ECO:0000256" key="1">
    <source>
        <dbReference type="ARBA" id="ARBA00004072"/>
    </source>
</evidence>
<evidence type="ECO:0000256" key="10">
    <source>
        <dbReference type="HAMAP-Rule" id="MF_01326"/>
    </source>
</evidence>
<evidence type="ECO:0000313" key="14">
    <source>
        <dbReference type="Proteomes" id="UP000244180"/>
    </source>
</evidence>